<dbReference type="InParanoid" id="A0A5C3NTF9"/>
<dbReference type="InterPro" id="IPR008979">
    <property type="entry name" value="Galactose-bd-like_sf"/>
</dbReference>
<dbReference type="PANTHER" id="PTHR15526">
    <property type="entry name" value="MUSKELIN"/>
    <property type="match status" value="1"/>
</dbReference>
<evidence type="ECO:0000259" key="4">
    <source>
        <dbReference type="PROSITE" id="PS50022"/>
    </source>
</evidence>
<name>A0A5C3NTF9_9APHY</name>
<dbReference type="EMBL" id="ML211734">
    <property type="protein sequence ID" value="TFK80644.1"/>
    <property type="molecule type" value="Genomic_DNA"/>
</dbReference>
<sequence length="854" mass="95293">MSDLPEPDVVTVDYEIAASSGHSGSYVAENILVDRPTDQSSRWSSAIAVTNGKQFIRLRLKQLSILKSITFGKFHKTHPCNIKEFKVLVGLHENNMTEILLAGLKNDPMDETFSIKHTNRVGMPFPTRYVEIVPLSAHGQSFNTSVWHISLAGITDEQYVDQIRSRYQEYRENVVLRQILKHLRQRRFLTPMTQILARAGLQFEHPLITSLHEAFVLQGNWAEAEKVIRDCANDGLLRSYRQACEAGMRWTRIRGMDPDGDVPCRRGGHAMCIDEEYGLIYLFGGWDGQRSLDDFWVYEISKDSWRLLSPATSREKNGPGPRACHKMVFDSKTGSIYLLGRLGDGDGSETHRSIGHGPSEAPLRRSSLPIISTGTSPPESGSHVPLGSAWPTHCSEFYRYHTRGLDAGKWDLLSFDTASSGGPPLVSDHQMAIDCDAQVIYISGGRVVDAEWDALKFSGLYSYNIRTSGWKMYNASDIYAAHPFIPPRWGHSMVLDPKTQYLFIFAGQRDERYLSDMYAFHIPTSTVTELFPNFTSAGGPDPCFTQRAVIDPDKREIYVLCGLTRSRPGVTPVLESESPYWIYRYDRPELPGKWLKILSGKDGDSPVPQPRYAHQVVYDSKSEIVYMHGGNAGLGIDEVESEPDPRPPGSGSSAEARPSVTLEADTESRLDDFWQLEIVRPNNEEIVRRALYEIRQQQFREMCEDGPPIKALTFLQTRVSSVVNHDDPEEAKVFRSLLSTHLLAAPARPPLPTRASTSGSSGGSRGGSSDAGRADSPPPRKRSRPSSPMPGGSGSGSVLRFDEDPIEAGGNPPSPERYRQRTQMFERLLAFVNDDAKQPDENLLDMLSTDGLVV</sequence>
<dbReference type="Gene3D" id="2.120.10.80">
    <property type="entry name" value="Kelch-type beta propeller"/>
    <property type="match status" value="2"/>
</dbReference>
<dbReference type="InterPro" id="IPR015915">
    <property type="entry name" value="Kelch-typ_b-propeller"/>
</dbReference>
<dbReference type="PANTHER" id="PTHR15526:SF5">
    <property type="entry name" value="MUSKELIN"/>
    <property type="match status" value="1"/>
</dbReference>
<protein>
    <recommendedName>
        <fullName evidence="4">F5/8 type C domain-containing protein</fullName>
    </recommendedName>
</protein>
<evidence type="ECO:0000256" key="3">
    <source>
        <dbReference type="SAM" id="MobiDB-lite"/>
    </source>
</evidence>
<dbReference type="InterPro" id="IPR010565">
    <property type="entry name" value="Muskelin_N"/>
</dbReference>
<dbReference type="FunCoup" id="A0A5C3NTF9">
    <property type="interactions" value="501"/>
</dbReference>
<dbReference type="SUPFAM" id="SSF49785">
    <property type="entry name" value="Galactose-binding domain-like"/>
    <property type="match status" value="1"/>
</dbReference>
<dbReference type="STRING" id="1314778.A0A5C3NTF9"/>
<dbReference type="PROSITE" id="PS50022">
    <property type="entry name" value="FA58C_3"/>
    <property type="match status" value="1"/>
</dbReference>
<keyword evidence="2" id="KW-0677">Repeat</keyword>
<dbReference type="SUPFAM" id="SSF50965">
    <property type="entry name" value="Galactose oxidase, central domain"/>
    <property type="match status" value="1"/>
</dbReference>
<dbReference type="InterPro" id="IPR006652">
    <property type="entry name" value="Kelch_1"/>
</dbReference>
<organism evidence="5 6">
    <name type="scientific">Polyporus arcularius HHB13444</name>
    <dbReference type="NCBI Taxonomy" id="1314778"/>
    <lineage>
        <taxon>Eukaryota</taxon>
        <taxon>Fungi</taxon>
        <taxon>Dikarya</taxon>
        <taxon>Basidiomycota</taxon>
        <taxon>Agaricomycotina</taxon>
        <taxon>Agaricomycetes</taxon>
        <taxon>Polyporales</taxon>
        <taxon>Polyporaceae</taxon>
        <taxon>Polyporus</taxon>
    </lineage>
</organism>
<dbReference type="InterPro" id="IPR052456">
    <property type="entry name" value="CTLH_complex_component"/>
</dbReference>
<dbReference type="AlphaFoldDB" id="A0A5C3NTF9"/>
<dbReference type="SUPFAM" id="SSF117281">
    <property type="entry name" value="Kelch motif"/>
    <property type="match status" value="1"/>
</dbReference>
<dbReference type="InterPro" id="IPR000421">
    <property type="entry name" value="FA58C"/>
</dbReference>
<dbReference type="Pfam" id="PF24681">
    <property type="entry name" value="Kelch_KLHDC2_KLHL20_DRC7"/>
    <property type="match status" value="1"/>
</dbReference>
<feature type="domain" description="F5/8 type C" evidence="4">
    <location>
        <begin position="1"/>
        <end position="154"/>
    </location>
</feature>
<dbReference type="InterPro" id="IPR011043">
    <property type="entry name" value="Gal_Oxase/kelch_b-propeller"/>
</dbReference>
<dbReference type="Gene3D" id="2.60.120.260">
    <property type="entry name" value="Galactose-binding domain-like"/>
    <property type="match status" value="1"/>
</dbReference>
<evidence type="ECO:0000313" key="5">
    <source>
        <dbReference type="EMBL" id="TFK80644.1"/>
    </source>
</evidence>
<keyword evidence="6" id="KW-1185">Reference proteome</keyword>
<dbReference type="Pfam" id="PF06588">
    <property type="entry name" value="Muskelin_N"/>
    <property type="match status" value="1"/>
</dbReference>
<evidence type="ECO:0000313" key="6">
    <source>
        <dbReference type="Proteomes" id="UP000308197"/>
    </source>
</evidence>
<reference evidence="5 6" key="1">
    <citation type="journal article" date="2019" name="Nat. Ecol. Evol.">
        <title>Megaphylogeny resolves global patterns of mushroom evolution.</title>
        <authorList>
            <person name="Varga T."/>
            <person name="Krizsan K."/>
            <person name="Foldi C."/>
            <person name="Dima B."/>
            <person name="Sanchez-Garcia M."/>
            <person name="Sanchez-Ramirez S."/>
            <person name="Szollosi G.J."/>
            <person name="Szarkandi J.G."/>
            <person name="Papp V."/>
            <person name="Albert L."/>
            <person name="Andreopoulos W."/>
            <person name="Angelini C."/>
            <person name="Antonin V."/>
            <person name="Barry K.W."/>
            <person name="Bougher N.L."/>
            <person name="Buchanan P."/>
            <person name="Buyck B."/>
            <person name="Bense V."/>
            <person name="Catcheside P."/>
            <person name="Chovatia M."/>
            <person name="Cooper J."/>
            <person name="Damon W."/>
            <person name="Desjardin D."/>
            <person name="Finy P."/>
            <person name="Geml J."/>
            <person name="Haridas S."/>
            <person name="Hughes K."/>
            <person name="Justo A."/>
            <person name="Karasinski D."/>
            <person name="Kautmanova I."/>
            <person name="Kiss B."/>
            <person name="Kocsube S."/>
            <person name="Kotiranta H."/>
            <person name="LaButti K.M."/>
            <person name="Lechner B.E."/>
            <person name="Liimatainen K."/>
            <person name="Lipzen A."/>
            <person name="Lukacs Z."/>
            <person name="Mihaltcheva S."/>
            <person name="Morgado L.N."/>
            <person name="Niskanen T."/>
            <person name="Noordeloos M.E."/>
            <person name="Ohm R.A."/>
            <person name="Ortiz-Santana B."/>
            <person name="Ovrebo C."/>
            <person name="Racz N."/>
            <person name="Riley R."/>
            <person name="Savchenko A."/>
            <person name="Shiryaev A."/>
            <person name="Soop K."/>
            <person name="Spirin V."/>
            <person name="Szebenyi C."/>
            <person name="Tomsovsky M."/>
            <person name="Tulloss R.E."/>
            <person name="Uehling J."/>
            <person name="Grigoriev I.V."/>
            <person name="Vagvolgyi C."/>
            <person name="Papp T."/>
            <person name="Martin F.M."/>
            <person name="Miettinen O."/>
            <person name="Hibbett D.S."/>
            <person name="Nagy L.G."/>
        </authorList>
    </citation>
    <scope>NUCLEOTIDE SEQUENCE [LARGE SCALE GENOMIC DNA]</scope>
    <source>
        <strain evidence="5 6">HHB13444</strain>
    </source>
</reference>
<keyword evidence="1" id="KW-0880">Kelch repeat</keyword>
<feature type="region of interest" description="Disordered" evidence="3">
    <location>
        <begin position="633"/>
        <end position="664"/>
    </location>
</feature>
<evidence type="ECO:0000256" key="2">
    <source>
        <dbReference type="ARBA" id="ARBA00022737"/>
    </source>
</evidence>
<gene>
    <name evidence="5" type="ORF">K466DRAFT_371194</name>
</gene>
<proteinExistence type="predicted"/>
<feature type="region of interest" description="Disordered" evidence="3">
    <location>
        <begin position="745"/>
        <end position="821"/>
    </location>
</feature>
<dbReference type="Pfam" id="PF01344">
    <property type="entry name" value="Kelch_1"/>
    <property type="match status" value="1"/>
</dbReference>
<dbReference type="Proteomes" id="UP000308197">
    <property type="component" value="Unassembled WGS sequence"/>
</dbReference>
<evidence type="ECO:0000256" key="1">
    <source>
        <dbReference type="ARBA" id="ARBA00022441"/>
    </source>
</evidence>
<accession>A0A5C3NTF9</accession>
<dbReference type="GO" id="GO:0005737">
    <property type="term" value="C:cytoplasm"/>
    <property type="evidence" value="ECO:0007669"/>
    <property type="project" value="TreeGrafter"/>
</dbReference>